<dbReference type="InterPro" id="IPR052116">
    <property type="entry name" value="Centro_Cilium_Assembly"/>
</dbReference>
<dbReference type="GO" id="GO:0005794">
    <property type="term" value="C:Golgi apparatus"/>
    <property type="evidence" value="ECO:0007669"/>
    <property type="project" value="TreeGrafter"/>
</dbReference>
<sequence>KEVTFNHKIDASGSLLPPMAESGDTADSQNLPKLLMDERMQCEYYKVNYQNVKAGNERLQDEYTKSQYKLKQLLSEEQAVHEKIQQLFSEHQEELLRNKAENMSDIFVDFLLDKDKEELHNHLLSVDPTRDSKCMEALSREKAQLIQKIKGLEAEVKELRAERDNCSVQAESVQRVQVQQLAEMQAMARFLETEKKSAEPQIDRIEKELQMSHEQNFLLSTKLHKLEQEFNSLVTRVKELKLSHKLEITNVKLEAARTKSEIEKERNKIQSEMDGLLSDVEILKTAVEHHKELLLEKLENKLADLDKMKRKQDTLRQSEKDQYEEKLHVLRVAEESSKKEFQHLRIKKALFKKKKKQTKQQTPNIRIQLEEKHLLTQRMTEKEEKYNQMKSKLCRAAVVQKKRKTLNNNKQRRIREKLELVEAKVEELENENQADFSSEEYAGLQKRLKDLQHRHTEFQSLILNPSVPSLNPVSYFVVVVNFEEQHQRELSLLRKRLEELETTQKKQLQDLGPSREQVLVGAHRNLATNKVTGEGNAQSEDYK</sequence>
<accession>A0A8B9FET1</accession>
<evidence type="ECO:0000256" key="4">
    <source>
        <dbReference type="ARBA" id="ARBA00023212"/>
    </source>
</evidence>
<keyword evidence="8" id="KW-1185">Reference proteome</keyword>
<evidence type="ECO:0000313" key="8">
    <source>
        <dbReference type="Proteomes" id="UP000694522"/>
    </source>
</evidence>
<comment type="subcellular location">
    <subcellularLocation>
        <location evidence="1">Cytoplasm</location>
        <location evidence="1">Cytoskeleton</location>
        <location evidence="1">Microtubule organizing center</location>
        <location evidence="1">Centrosome</location>
    </subcellularLocation>
</comment>
<dbReference type="GO" id="GO:0097539">
    <property type="term" value="C:ciliary transition fiber"/>
    <property type="evidence" value="ECO:0007669"/>
    <property type="project" value="TreeGrafter"/>
</dbReference>
<keyword evidence="2" id="KW-0963">Cytoplasm</keyword>
<evidence type="ECO:0000313" key="7">
    <source>
        <dbReference type="Ensembl" id="ENSACOP00000008993.1"/>
    </source>
</evidence>
<keyword evidence="4" id="KW-0206">Cytoskeleton</keyword>
<feature type="region of interest" description="Disordered" evidence="6">
    <location>
        <begin position="1"/>
        <end position="29"/>
    </location>
</feature>
<reference evidence="7" key="1">
    <citation type="submission" date="2025-08" db="UniProtKB">
        <authorList>
            <consortium name="Ensembl"/>
        </authorList>
    </citation>
    <scope>IDENTIFICATION</scope>
</reference>
<reference evidence="7" key="2">
    <citation type="submission" date="2025-09" db="UniProtKB">
        <authorList>
            <consortium name="Ensembl"/>
        </authorList>
    </citation>
    <scope>IDENTIFICATION</scope>
</reference>
<dbReference type="AlphaFoldDB" id="A0A8B9FET1"/>
<evidence type="ECO:0000256" key="2">
    <source>
        <dbReference type="ARBA" id="ARBA00022490"/>
    </source>
</evidence>
<evidence type="ECO:0000256" key="6">
    <source>
        <dbReference type="SAM" id="MobiDB-lite"/>
    </source>
</evidence>
<evidence type="ECO:0000256" key="3">
    <source>
        <dbReference type="ARBA" id="ARBA00023054"/>
    </source>
</evidence>
<dbReference type="GO" id="GO:0060271">
    <property type="term" value="P:cilium assembly"/>
    <property type="evidence" value="ECO:0007669"/>
    <property type="project" value="TreeGrafter"/>
</dbReference>
<feature type="coiled-coil region" evidence="5">
    <location>
        <begin position="223"/>
        <end position="318"/>
    </location>
</feature>
<name>A0A8B9FET1_9PSIT</name>
<dbReference type="GO" id="GO:0051660">
    <property type="term" value="P:establishment of centrosome localization"/>
    <property type="evidence" value="ECO:0007669"/>
    <property type="project" value="TreeGrafter"/>
</dbReference>
<dbReference type="PANTHER" id="PTHR23170">
    <property type="entry name" value="NY-REN-58 ANTIGEN"/>
    <property type="match status" value="1"/>
</dbReference>
<feature type="compositionally biased region" description="Basic and acidic residues" evidence="6">
    <location>
        <begin position="1"/>
        <end position="10"/>
    </location>
</feature>
<dbReference type="Proteomes" id="UP000694522">
    <property type="component" value="Unplaced"/>
</dbReference>
<proteinExistence type="predicted"/>
<feature type="coiled-coil region" evidence="5">
    <location>
        <begin position="372"/>
        <end position="454"/>
    </location>
</feature>
<feature type="coiled-coil region" evidence="5">
    <location>
        <begin position="135"/>
        <end position="176"/>
    </location>
</feature>
<protein>
    <submittedName>
        <fullName evidence="7">Uncharacterized protein</fullName>
    </submittedName>
</protein>
<evidence type="ECO:0000256" key="1">
    <source>
        <dbReference type="ARBA" id="ARBA00004300"/>
    </source>
</evidence>
<evidence type="ECO:0000256" key="5">
    <source>
        <dbReference type="SAM" id="Coils"/>
    </source>
</evidence>
<dbReference type="GO" id="GO:0005814">
    <property type="term" value="C:centriole"/>
    <property type="evidence" value="ECO:0007669"/>
    <property type="project" value="TreeGrafter"/>
</dbReference>
<dbReference type="Ensembl" id="ENSACOT00000009304.1">
    <property type="protein sequence ID" value="ENSACOP00000008993.1"/>
    <property type="gene ID" value="ENSACOG00000006270.1"/>
</dbReference>
<organism evidence="7 8">
    <name type="scientific">Amazona collaria</name>
    <name type="common">yellow-billed parrot</name>
    <dbReference type="NCBI Taxonomy" id="241587"/>
    <lineage>
        <taxon>Eukaryota</taxon>
        <taxon>Metazoa</taxon>
        <taxon>Chordata</taxon>
        <taxon>Craniata</taxon>
        <taxon>Vertebrata</taxon>
        <taxon>Euteleostomi</taxon>
        <taxon>Archelosauria</taxon>
        <taxon>Archosauria</taxon>
        <taxon>Dinosauria</taxon>
        <taxon>Saurischia</taxon>
        <taxon>Theropoda</taxon>
        <taxon>Coelurosauria</taxon>
        <taxon>Aves</taxon>
        <taxon>Neognathae</taxon>
        <taxon>Neoaves</taxon>
        <taxon>Telluraves</taxon>
        <taxon>Australaves</taxon>
        <taxon>Psittaciformes</taxon>
        <taxon>Psittacidae</taxon>
        <taxon>Amazona</taxon>
    </lineage>
</organism>
<dbReference type="GO" id="GO:0005813">
    <property type="term" value="C:centrosome"/>
    <property type="evidence" value="ECO:0007669"/>
    <property type="project" value="UniProtKB-SubCell"/>
</dbReference>
<keyword evidence="3 5" id="KW-0175">Coiled coil</keyword>
<dbReference type="PANTHER" id="PTHR23170:SF2">
    <property type="entry name" value="CENTROSOMAL PROTEIN OF 83 KDA"/>
    <property type="match status" value="1"/>
</dbReference>
<feature type="coiled-coil region" evidence="5">
    <location>
        <begin position="483"/>
        <end position="510"/>
    </location>
</feature>